<evidence type="ECO:0000313" key="2">
    <source>
        <dbReference type="Proteomes" id="UP000034980"/>
    </source>
</evidence>
<feature type="non-terminal residue" evidence="1">
    <location>
        <position position="1"/>
    </location>
</feature>
<organism evidence="1 2">
    <name type="scientific">Tannerella sp. oral taxon BU063 isolate Cell 8/11</name>
    <dbReference type="NCBI Taxonomy" id="1411915"/>
    <lineage>
        <taxon>Bacteria</taxon>
        <taxon>Pseudomonadati</taxon>
        <taxon>Bacteroidota</taxon>
        <taxon>Bacteroidia</taxon>
        <taxon>Bacteroidales</taxon>
        <taxon>Tannerellaceae</taxon>
        <taxon>Tannerella</taxon>
    </lineage>
</organism>
<protein>
    <submittedName>
        <fullName evidence="1">Uncharacterized protein</fullName>
    </submittedName>
</protein>
<accession>W2D2V1</accession>
<comment type="caution">
    <text evidence="1">The sequence shown here is derived from an EMBL/GenBank/DDBJ whole genome shotgun (WGS) entry which is preliminary data.</text>
</comment>
<feature type="non-terminal residue" evidence="1">
    <location>
        <position position="101"/>
    </location>
</feature>
<reference evidence="1 2" key="1">
    <citation type="submission" date="2013-11" db="EMBL/GenBank/DDBJ databases">
        <title>Single cell genomics of uncultured Tannerella BU063 (oral taxon 286).</title>
        <authorList>
            <person name="Beall C.J."/>
            <person name="Campbell A.G."/>
            <person name="Griffen A.L."/>
            <person name="Podar M."/>
            <person name="Leys E.J."/>
        </authorList>
    </citation>
    <scope>NUCLEOTIDE SEQUENCE [LARGE SCALE GENOMIC DNA]</scope>
    <source>
        <strain evidence="1">Cell 8/11</strain>
    </source>
</reference>
<dbReference type="AlphaFoldDB" id="W2D2V1"/>
<gene>
    <name evidence="1" type="ORF">T235_05860</name>
</gene>
<dbReference type="EMBL" id="AYYF01000992">
    <property type="protein sequence ID" value="ETK13032.1"/>
    <property type="molecule type" value="Genomic_DNA"/>
</dbReference>
<sequence>DKIREARADRAHFESQLQRDADGVPVNKLSVKGVPDGADVKAVAVRLQEIAEKARTEGEYNKIGEIYGFPVMVKTESTAKDLFDCSVNRFFVQGRSGILYT</sequence>
<dbReference type="Proteomes" id="UP000034980">
    <property type="component" value="Unassembled WGS sequence"/>
</dbReference>
<evidence type="ECO:0000313" key="1">
    <source>
        <dbReference type="EMBL" id="ETK13032.1"/>
    </source>
</evidence>
<name>W2D2V1_9BACT</name>
<proteinExistence type="predicted"/>